<dbReference type="GO" id="GO:0006310">
    <property type="term" value="P:DNA recombination"/>
    <property type="evidence" value="ECO:0007669"/>
    <property type="project" value="UniProtKB-KW"/>
</dbReference>
<dbReference type="InterPro" id="IPR013762">
    <property type="entry name" value="Integrase-like_cat_sf"/>
</dbReference>
<dbReference type="RefSeq" id="WP_010692469.1">
    <property type="nucleotide sequence ID" value="NZ_CP061007.1"/>
</dbReference>
<name>A0A2N3Y3W0_SACSN</name>
<dbReference type="Gene3D" id="1.10.443.10">
    <property type="entry name" value="Intergrase catalytic core"/>
    <property type="match status" value="1"/>
</dbReference>
<protein>
    <submittedName>
        <fullName evidence="3">Phage integrase family protein</fullName>
    </submittedName>
</protein>
<sequence>MTAVAAVLEAEGDEEITAGLWEAIEPDFVTLLGWDPAVRILSFPQEHPLLGWTACLVEGCEKIGRSSKHLCAACHNRWKAATEVPWEEFLATARRRWRSIGAGRCSVPACPRPWKSARLPLCGTHYAQHGSLRLPLAEFLAHPEVVALPAYGQCLVEACTRDRGGAAPYCYAHKYRWKVAQQRGNALEEGHWRRTTSAVAENNTVSLRGLPPRVVAEVIHGLQERTKQGIKNNLTRLRPLCDLARSQQVASLGDLDLEAMPNSHRGLHKSMVHHAVRRRLTPESERHKDVWELSVFGMRGTLRFTEISQPWLREAAKKWAFDDLPRHRGTSIRGILQSRINSIAQLSTSLRLQREDHGSLPALLLRADITAFCNRLAYLAQQGAISSYRRIVFCRDVRLLLSRMRAMGLTRQGEHMAGMPDEFSLGPDDIPDEPEDADAGKDLPPEVMRHLCANLQLLEDTSCAEIRVAVELLIDTGRRPDEICQLVFDCLERDADGKPVLVYDNIKAHRHARRLPIPEATAAAIAAQQQRVRLRFPDEPTDFLKLLPAPARNPHGRRSITDNSVTSRHRKWVDALPDILVPIAVKVEGRTTTKMLPFDKRRIFPYAFRHTYAQRHADAGVPVDVLRELMDHRQILTAQRYYRVGEERRREAVERVTTMQFDRHGNRVWRQAKAMLDSEHTRRAVGEVAVPYGGCSEPSNVAADGHDCPVRFRCIGCGHFSSDVSFLPDLQAYHDDLLRNRERLLATFDADDWAKSEAMPSDEEITRIRRLINRMNADLDDLSDEERSQIEDAVALVRRTRSRVVGLGLPRVRQPLPDIRPDRSA</sequence>
<dbReference type="Proteomes" id="UP000233786">
    <property type="component" value="Unassembled WGS sequence"/>
</dbReference>
<keyword evidence="1" id="KW-0233">DNA recombination</keyword>
<feature type="domain" description="Tyr recombinase" evidence="2">
    <location>
        <begin position="443"/>
        <end position="654"/>
    </location>
</feature>
<proteinExistence type="predicted"/>
<dbReference type="EMBL" id="PJNB01000001">
    <property type="protein sequence ID" value="PKW17625.1"/>
    <property type="molecule type" value="Genomic_DNA"/>
</dbReference>
<organism evidence="3 4">
    <name type="scientific">Saccharopolyspora spinosa</name>
    <dbReference type="NCBI Taxonomy" id="60894"/>
    <lineage>
        <taxon>Bacteria</taxon>
        <taxon>Bacillati</taxon>
        <taxon>Actinomycetota</taxon>
        <taxon>Actinomycetes</taxon>
        <taxon>Pseudonocardiales</taxon>
        <taxon>Pseudonocardiaceae</taxon>
        <taxon>Saccharopolyspora</taxon>
    </lineage>
</organism>
<dbReference type="GO" id="GO:0015074">
    <property type="term" value="P:DNA integration"/>
    <property type="evidence" value="ECO:0007669"/>
    <property type="project" value="InterPro"/>
</dbReference>
<dbReference type="STRING" id="994479.GCA_000194155_00839"/>
<comment type="caution">
    <text evidence="3">The sequence shown here is derived from an EMBL/GenBank/DDBJ whole genome shotgun (WGS) entry which is preliminary data.</text>
</comment>
<evidence type="ECO:0000256" key="1">
    <source>
        <dbReference type="ARBA" id="ARBA00023172"/>
    </source>
</evidence>
<keyword evidence="4" id="KW-1185">Reference proteome</keyword>
<evidence type="ECO:0000259" key="2">
    <source>
        <dbReference type="PROSITE" id="PS51898"/>
    </source>
</evidence>
<dbReference type="InterPro" id="IPR002104">
    <property type="entry name" value="Integrase_catalytic"/>
</dbReference>
<reference evidence="3" key="1">
    <citation type="submission" date="2017-12" db="EMBL/GenBank/DDBJ databases">
        <title>Sequencing the genomes of 1000 Actinobacteria strains.</title>
        <authorList>
            <person name="Klenk H.-P."/>
        </authorList>
    </citation>
    <scope>NUCLEOTIDE SEQUENCE [LARGE SCALE GENOMIC DNA]</scope>
    <source>
        <strain evidence="3">DSM 44228</strain>
    </source>
</reference>
<dbReference type="Pfam" id="PF00589">
    <property type="entry name" value="Phage_integrase"/>
    <property type="match status" value="1"/>
</dbReference>
<dbReference type="GO" id="GO:0003677">
    <property type="term" value="F:DNA binding"/>
    <property type="evidence" value="ECO:0007669"/>
    <property type="project" value="InterPro"/>
</dbReference>
<dbReference type="InterPro" id="IPR011010">
    <property type="entry name" value="DNA_brk_join_enz"/>
</dbReference>
<gene>
    <name evidence="3" type="ORF">A8926_5612</name>
</gene>
<dbReference type="PROSITE" id="PS51898">
    <property type="entry name" value="TYR_RECOMBINASE"/>
    <property type="match status" value="1"/>
</dbReference>
<dbReference type="SUPFAM" id="SSF56349">
    <property type="entry name" value="DNA breaking-rejoining enzymes"/>
    <property type="match status" value="1"/>
</dbReference>
<dbReference type="CDD" id="cd00397">
    <property type="entry name" value="DNA_BRE_C"/>
    <property type="match status" value="1"/>
</dbReference>
<dbReference type="AlphaFoldDB" id="A0A2N3Y3W0"/>
<accession>A0A2N3Y3W0</accession>
<evidence type="ECO:0000313" key="4">
    <source>
        <dbReference type="Proteomes" id="UP000233786"/>
    </source>
</evidence>
<evidence type="ECO:0000313" key="3">
    <source>
        <dbReference type="EMBL" id="PKW17625.1"/>
    </source>
</evidence>